<dbReference type="Pfam" id="PF00385">
    <property type="entry name" value="Chromo"/>
    <property type="match status" value="1"/>
</dbReference>
<dbReference type="SMART" id="SM00298">
    <property type="entry name" value="CHROMO"/>
    <property type="match status" value="1"/>
</dbReference>
<keyword evidence="2" id="KW-0539">Nucleus</keyword>
<evidence type="ECO:0000313" key="8">
    <source>
        <dbReference type="Proteomes" id="UP000694050"/>
    </source>
</evidence>
<dbReference type="InterPro" id="IPR008251">
    <property type="entry name" value="Chromo_shadow_dom"/>
</dbReference>
<protein>
    <submittedName>
        <fullName evidence="5">Chromodomain Y-like protein</fullName>
    </submittedName>
</protein>
<comment type="subcellular location">
    <subcellularLocation>
        <location evidence="1">Nucleus</location>
    </subcellularLocation>
</comment>
<evidence type="ECO:0000256" key="2">
    <source>
        <dbReference type="ARBA" id="ARBA00023242"/>
    </source>
</evidence>
<dbReference type="Proteomes" id="UP000694050">
    <property type="component" value="Unassembled WGS sequence"/>
</dbReference>
<proteinExistence type="predicted"/>
<dbReference type="InterPro" id="IPR000953">
    <property type="entry name" value="Chromo/chromo_shadow_dom"/>
</dbReference>
<accession>A0A8J5NFW1</accession>
<feature type="region of interest" description="Disordered" evidence="3">
    <location>
        <begin position="112"/>
        <end position="131"/>
    </location>
</feature>
<reference evidence="5" key="1">
    <citation type="submission" date="2021-04" db="EMBL/GenBank/DDBJ databases">
        <title>First draft genome resource for Brassicaceae pathogens Fusarium oxysporum f. sp. raphani and Fusarium oxysporum f. sp. rapae.</title>
        <authorList>
            <person name="Asai S."/>
        </authorList>
    </citation>
    <scope>NUCLEOTIDE SEQUENCE</scope>
    <source>
        <strain evidence="5">Tf1208</strain>
    </source>
</reference>
<dbReference type="PROSITE" id="PS50013">
    <property type="entry name" value="CHROMO_2"/>
    <property type="match status" value="1"/>
</dbReference>
<evidence type="ECO:0000256" key="3">
    <source>
        <dbReference type="SAM" id="MobiDB-lite"/>
    </source>
</evidence>
<feature type="domain" description="Chromo" evidence="4">
    <location>
        <begin position="36"/>
        <end position="97"/>
    </location>
</feature>
<evidence type="ECO:0000256" key="1">
    <source>
        <dbReference type="ARBA" id="ARBA00004123"/>
    </source>
</evidence>
<feature type="region of interest" description="Disordered" evidence="3">
    <location>
        <begin position="1"/>
        <end position="35"/>
    </location>
</feature>
<dbReference type="CDD" id="cd00024">
    <property type="entry name" value="CD_CSD"/>
    <property type="match status" value="1"/>
</dbReference>
<dbReference type="InterPro" id="IPR051219">
    <property type="entry name" value="Heterochromatin_chromo-domain"/>
</dbReference>
<gene>
    <name evidence="5" type="primary">CDYL-2</name>
    <name evidence="7" type="synonym">CDYL-0</name>
    <name evidence="6" type="synonym">CDYL-1</name>
    <name evidence="7" type="ORF">Forpe1208_v017059</name>
    <name evidence="6" type="ORF">Forpe1208_v017070</name>
    <name evidence="5" type="ORF">Forpe1208_v017168</name>
</gene>
<organism evidence="5 8">
    <name type="scientific">Fusarium oxysporum f. sp. rapae</name>
    <dbReference type="NCBI Taxonomy" id="485398"/>
    <lineage>
        <taxon>Eukaryota</taxon>
        <taxon>Fungi</taxon>
        <taxon>Dikarya</taxon>
        <taxon>Ascomycota</taxon>
        <taxon>Pezizomycotina</taxon>
        <taxon>Sordariomycetes</taxon>
        <taxon>Hypocreomycetidae</taxon>
        <taxon>Hypocreales</taxon>
        <taxon>Nectriaceae</taxon>
        <taxon>Fusarium</taxon>
        <taxon>Fusarium oxysporum species complex</taxon>
    </lineage>
</organism>
<dbReference type="Pfam" id="PF01393">
    <property type="entry name" value="Chromo_shadow"/>
    <property type="match status" value="2"/>
</dbReference>
<sequence>MKPAPRSQRSTRTKRERPTEESCEEQSNGEGGRGVFEVEEILEHEKRKDGKVWYLVKWRGYVDKDNTWEPEEHFKDTGTDILAEYYEPIYGKHMIEESRRVVKTKKRLLTADGTSGTEGKRRQITKSNKYDADETWPMKAEEWRPPLGSWEDDIKTIDGCDKDNAGHLAFYVTWNTGKKTKHGTETIYKRCPQMILRYYEKHARIPIREEKTMGDSPKGWRPPLGPWEKEIERIDDLDKDDAGRLTVHVTWNTRKKTKHDTKTIYKKCPQTMLRFYEKHVVLHDEHVAGPPNEALV</sequence>
<dbReference type="InterPro" id="IPR023780">
    <property type="entry name" value="Chromo_domain"/>
</dbReference>
<dbReference type="PANTHER" id="PTHR22812">
    <property type="entry name" value="CHROMOBOX PROTEIN"/>
    <property type="match status" value="1"/>
</dbReference>
<evidence type="ECO:0000313" key="6">
    <source>
        <dbReference type="EMBL" id="KAG7402549.1"/>
    </source>
</evidence>
<dbReference type="EMBL" id="JAELUQ010000018">
    <property type="protein sequence ID" value="KAG7402537.1"/>
    <property type="molecule type" value="Genomic_DNA"/>
</dbReference>
<comment type="caution">
    <text evidence="5">The sequence shown here is derived from an EMBL/GenBank/DDBJ whole genome shotgun (WGS) entry which is preliminary data.</text>
</comment>
<evidence type="ECO:0000313" key="7">
    <source>
        <dbReference type="EMBL" id="KAG7402692.1"/>
    </source>
</evidence>
<name>A0A8J5NFW1_FUSOX</name>
<dbReference type="AlphaFoldDB" id="A0A8J5NFW1"/>
<dbReference type="GO" id="GO:0005634">
    <property type="term" value="C:nucleus"/>
    <property type="evidence" value="ECO:0007669"/>
    <property type="project" value="UniProtKB-SubCell"/>
</dbReference>
<evidence type="ECO:0000259" key="4">
    <source>
        <dbReference type="PROSITE" id="PS50013"/>
    </source>
</evidence>
<dbReference type="EMBL" id="JAELUQ010000018">
    <property type="protein sequence ID" value="KAG7402549.1"/>
    <property type="molecule type" value="Genomic_DNA"/>
</dbReference>
<dbReference type="EMBL" id="JAELUQ010000017">
    <property type="protein sequence ID" value="KAG7402692.1"/>
    <property type="molecule type" value="Genomic_DNA"/>
</dbReference>
<dbReference type="SMART" id="SM00300">
    <property type="entry name" value="ChSh"/>
    <property type="match status" value="2"/>
</dbReference>
<evidence type="ECO:0000313" key="5">
    <source>
        <dbReference type="EMBL" id="KAG7402537.1"/>
    </source>
</evidence>